<proteinExistence type="predicted"/>
<dbReference type="EMBL" id="JAMQCR010000002">
    <property type="protein sequence ID" value="MCM2534768.1"/>
    <property type="molecule type" value="Genomic_DNA"/>
</dbReference>
<dbReference type="Proteomes" id="UP001523262">
    <property type="component" value="Unassembled WGS sequence"/>
</dbReference>
<accession>A0ABT0WEM1</accession>
<sequence length="46" mass="5386">MYRFMHDDWKMFPGCGRFPVLNKDDIRVKMVPLKSINKINAGIGVF</sequence>
<name>A0ABT0WEM1_9BACI</name>
<protein>
    <submittedName>
        <fullName evidence="1">Uncharacterized protein</fullName>
    </submittedName>
</protein>
<reference evidence="1 2" key="1">
    <citation type="submission" date="2022-06" db="EMBL/GenBank/DDBJ databases">
        <authorList>
            <person name="Jeon C.O."/>
        </authorList>
    </citation>
    <scope>NUCLEOTIDE SEQUENCE [LARGE SCALE GENOMIC DNA]</scope>
    <source>
        <strain evidence="1 2">KCTC 13943</strain>
    </source>
</reference>
<keyword evidence="2" id="KW-1185">Reference proteome</keyword>
<evidence type="ECO:0000313" key="2">
    <source>
        <dbReference type="Proteomes" id="UP001523262"/>
    </source>
</evidence>
<organism evidence="1 2">
    <name type="scientific">Neobacillus pocheonensis</name>
    <dbReference type="NCBI Taxonomy" id="363869"/>
    <lineage>
        <taxon>Bacteria</taxon>
        <taxon>Bacillati</taxon>
        <taxon>Bacillota</taxon>
        <taxon>Bacilli</taxon>
        <taxon>Bacillales</taxon>
        <taxon>Bacillaceae</taxon>
        <taxon>Neobacillus</taxon>
    </lineage>
</organism>
<comment type="caution">
    <text evidence="1">The sequence shown here is derived from an EMBL/GenBank/DDBJ whole genome shotgun (WGS) entry which is preliminary data.</text>
</comment>
<gene>
    <name evidence="1" type="ORF">NDK43_23540</name>
</gene>
<evidence type="ECO:0000313" key="1">
    <source>
        <dbReference type="EMBL" id="MCM2534768.1"/>
    </source>
</evidence>